<sequence length="121" mass="12946">MNSRSGPSGARRRVKEWSKSFLMLSLEGVLALVNQGMIVWLAAVAGLQDKHHQWSYLGHSAGRSQPLKTQAIGRYEGGEGRVLVSDAGSGWQPRDGTGEASVEKVSKVVGTVAESWTPGRG</sequence>
<comment type="caution">
    <text evidence="2">The sequence shown here is derived from an EMBL/GenBank/DDBJ whole genome shotgun (WGS) entry which is preliminary data.</text>
</comment>
<dbReference type="AlphaFoldDB" id="A0AA40E5Q0"/>
<keyword evidence="3" id="KW-1185">Reference proteome</keyword>
<keyword evidence="1" id="KW-0472">Membrane</keyword>
<keyword evidence="1" id="KW-0812">Transmembrane</keyword>
<dbReference type="Proteomes" id="UP001172159">
    <property type="component" value="Unassembled WGS sequence"/>
</dbReference>
<keyword evidence="1" id="KW-1133">Transmembrane helix</keyword>
<dbReference type="EMBL" id="JAUKTV010000009">
    <property type="protein sequence ID" value="KAK0729199.1"/>
    <property type="molecule type" value="Genomic_DNA"/>
</dbReference>
<reference evidence="2" key="1">
    <citation type="submission" date="2023-06" db="EMBL/GenBank/DDBJ databases">
        <title>Genome-scale phylogeny and comparative genomics of the fungal order Sordariales.</title>
        <authorList>
            <consortium name="Lawrence Berkeley National Laboratory"/>
            <person name="Hensen N."/>
            <person name="Bonometti L."/>
            <person name="Westerberg I."/>
            <person name="Brannstrom I.O."/>
            <person name="Guillou S."/>
            <person name="Cros-Aarteil S."/>
            <person name="Calhoun S."/>
            <person name="Haridas S."/>
            <person name="Kuo A."/>
            <person name="Mondo S."/>
            <person name="Pangilinan J."/>
            <person name="Riley R."/>
            <person name="Labutti K."/>
            <person name="Andreopoulos B."/>
            <person name="Lipzen A."/>
            <person name="Chen C."/>
            <person name="Yanf M."/>
            <person name="Daum C."/>
            <person name="Ng V."/>
            <person name="Clum A."/>
            <person name="Steindorff A."/>
            <person name="Ohm R."/>
            <person name="Martin F."/>
            <person name="Silar P."/>
            <person name="Natvig D."/>
            <person name="Lalanne C."/>
            <person name="Gautier V."/>
            <person name="Ament-Velasquez S.L."/>
            <person name="Kruys A."/>
            <person name="Hutchinson M.I."/>
            <person name="Powell A.J."/>
            <person name="Barry K."/>
            <person name="Miller A.N."/>
            <person name="Grigoriev I.V."/>
            <person name="Debuchy R."/>
            <person name="Gladieux P."/>
            <person name="Thoren M.H."/>
            <person name="Johannesson H."/>
        </authorList>
    </citation>
    <scope>NUCLEOTIDE SEQUENCE</scope>
    <source>
        <strain evidence="2">CBS 540.89</strain>
    </source>
</reference>
<evidence type="ECO:0000256" key="1">
    <source>
        <dbReference type="SAM" id="Phobius"/>
    </source>
</evidence>
<protein>
    <submittedName>
        <fullName evidence="2">Uncharacterized protein</fullName>
    </submittedName>
</protein>
<accession>A0AA40E5Q0</accession>
<feature type="transmembrane region" description="Helical" evidence="1">
    <location>
        <begin position="21"/>
        <end position="43"/>
    </location>
</feature>
<evidence type="ECO:0000313" key="2">
    <source>
        <dbReference type="EMBL" id="KAK0729199.1"/>
    </source>
</evidence>
<name>A0AA40E5Q0_9PEZI</name>
<gene>
    <name evidence="2" type="ORF">B0T21DRAFT_350121</name>
</gene>
<proteinExistence type="predicted"/>
<organism evidence="2 3">
    <name type="scientific">Apiosordaria backusii</name>
    <dbReference type="NCBI Taxonomy" id="314023"/>
    <lineage>
        <taxon>Eukaryota</taxon>
        <taxon>Fungi</taxon>
        <taxon>Dikarya</taxon>
        <taxon>Ascomycota</taxon>
        <taxon>Pezizomycotina</taxon>
        <taxon>Sordariomycetes</taxon>
        <taxon>Sordariomycetidae</taxon>
        <taxon>Sordariales</taxon>
        <taxon>Lasiosphaeriaceae</taxon>
        <taxon>Apiosordaria</taxon>
    </lineage>
</organism>
<evidence type="ECO:0000313" key="3">
    <source>
        <dbReference type="Proteomes" id="UP001172159"/>
    </source>
</evidence>